<reference evidence="4" key="1">
    <citation type="submission" date="2020-12" db="EMBL/GenBank/DDBJ databases">
        <title>Sanguibacter suaedae sp. nov., isolated from Suaeda aralocaspica.</title>
        <authorList>
            <person name="Ma Q."/>
        </authorList>
    </citation>
    <scope>NUCLEOTIDE SEQUENCE</scope>
    <source>
        <strain evidence="4">YZGR15</strain>
    </source>
</reference>
<name>A0A934MAL2_9MICO</name>
<dbReference type="RefSeq" id="WP_198732915.1">
    <property type="nucleotide sequence ID" value="NZ_JAEINH010000003.1"/>
</dbReference>
<dbReference type="Pfam" id="PF25591">
    <property type="entry name" value="LRV_2"/>
    <property type="match status" value="1"/>
</dbReference>
<feature type="transmembrane region" description="Helical" evidence="2">
    <location>
        <begin position="148"/>
        <end position="172"/>
    </location>
</feature>
<proteinExistence type="predicted"/>
<feature type="domain" description="Leucine rich repeat variant" evidence="3">
    <location>
        <begin position="6"/>
        <end position="65"/>
    </location>
</feature>
<feature type="compositionally biased region" description="Polar residues" evidence="1">
    <location>
        <begin position="112"/>
        <end position="130"/>
    </location>
</feature>
<evidence type="ECO:0000313" key="5">
    <source>
        <dbReference type="Proteomes" id="UP000602087"/>
    </source>
</evidence>
<keyword evidence="2" id="KW-1133">Transmembrane helix</keyword>
<protein>
    <recommendedName>
        <fullName evidence="3">Leucine rich repeat variant domain-containing protein</fullName>
    </recommendedName>
</protein>
<evidence type="ECO:0000313" key="4">
    <source>
        <dbReference type="EMBL" id="MBI9114356.1"/>
    </source>
</evidence>
<gene>
    <name evidence="4" type="ORF">JAV76_04935</name>
</gene>
<dbReference type="AlphaFoldDB" id="A0A934MAL2"/>
<accession>A0A934MAL2</accession>
<evidence type="ECO:0000256" key="2">
    <source>
        <dbReference type="SAM" id="Phobius"/>
    </source>
</evidence>
<feature type="region of interest" description="Disordered" evidence="1">
    <location>
        <begin position="1"/>
        <end position="23"/>
    </location>
</feature>
<feature type="region of interest" description="Disordered" evidence="1">
    <location>
        <begin position="106"/>
        <end position="137"/>
    </location>
</feature>
<keyword evidence="5" id="KW-1185">Reference proteome</keyword>
<comment type="caution">
    <text evidence="4">The sequence shown here is derived from an EMBL/GenBank/DDBJ whole genome shotgun (WGS) entry which is preliminary data.</text>
</comment>
<organism evidence="4 5">
    <name type="scientific">Sanguibacter suaedae</name>
    <dbReference type="NCBI Taxonomy" id="2795737"/>
    <lineage>
        <taxon>Bacteria</taxon>
        <taxon>Bacillati</taxon>
        <taxon>Actinomycetota</taxon>
        <taxon>Actinomycetes</taxon>
        <taxon>Micrococcales</taxon>
        <taxon>Sanguibacteraceae</taxon>
        <taxon>Sanguibacter</taxon>
    </lineage>
</organism>
<keyword evidence="2" id="KW-0812">Transmembrane</keyword>
<feature type="region of interest" description="Disordered" evidence="1">
    <location>
        <begin position="64"/>
        <end position="87"/>
    </location>
</feature>
<dbReference type="EMBL" id="JAEINH010000003">
    <property type="protein sequence ID" value="MBI9114356.1"/>
    <property type="molecule type" value="Genomic_DNA"/>
</dbReference>
<dbReference type="InterPro" id="IPR057893">
    <property type="entry name" value="LRV_2"/>
</dbReference>
<dbReference type="Proteomes" id="UP000602087">
    <property type="component" value="Unassembled WGS sequence"/>
</dbReference>
<sequence length="592" mass="62172">MNPNEYTAAQAADPSTPPPQLADIATHRPDLRAAVASNPAAYPELLQWLGSFGDAEVGRALAARGQAGPPHGSMPAAPTQGDPAAGAQGYGAVGAGYGTTPPTSGYGAQPAYGSQTPYGSQQPAYGTQGHSGAVPSWAPQEKRSRKKLWIGLGAAGVVLVGGGAFAANALWFSKTGGAESPEAAVTQLVEGVAEKDLVAVYGVTSPSEIGQMQTGFDLFARHMADQGVDVEGKETFESYLDAFELELTGLELEVEEIEDGLAKVSVVDGSLEIDADADLLADATVESLAKAEESPLWELFDLAGTPVPSEAEIREEMLAGVEETFPVTVTADDLVLEPADLSSALDLDDYGIDAPSDDPILPFLMAVEEDGDWYVSPYATLMEYALVAEGGERGTMPSDDLAGAFDSPEAAAEGFVLGMKDYLQTGEIDEYIKAFPLADRRLVTLYSNPALESADMAEMQAAMEDLDLSASFSVRSEEDGIAWLTLDSMVLEGDIEGVSGRVELSSECFSGDMDGEVVEGCIDEIPALEELGVGDLALIAVEEDGAWYISGVGTAGDSTGLLGANVLRLYEEGKLLDEQWWMDNLGILADYM</sequence>
<evidence type="ECO:0000256" key="1">
    <source>
        <dbReference type="SAM" id="MobiDB-lite"/>
    </source>
</evidence>
<evidence type="ECO:0000259" key="3">
    <source>
        <dbReference type="Pfam" id="PF25591"/>
    </source>
</evidence>
<keyword evidence="2" id="KW-0472">Membrane</keyword>